<feature type="region of interest" description="Disordered" evidence="9">
    <location>
        <begin position="67"/>
        <end position="163"/>
    </location>
</feature>
<dbReference type="GO" id="GO:0005524">
    <property type="term" value="F:ATP binding"/>
    <property type="evidence" value="ECO:0007669"/>
    <property type="project" value="UniProtKB-KW"/>
</dbReference>
<accession>A0A6A5U195</accession>
<comment type="catalytic activity">
    <reaction evidence="7">
        <text>L-threonyl-[protein] + ATP = O-phospho-L-threonyl-[protein] + ADP + H(+)</text>
        <dbReference type="Rhea" id="RHEA:46608"/>
        <dbReference type="Rhea" id="RHEA-COMP:11060"/>
        <dbReference type="Rhea" id="RHEA-COMP:11605"/>
        <dbReference type="ChEBI" id="CHEBI:15378"/>
        <dbReference type="ChEBI" id="CHEBI:30013"/>
        <dbReference type="ChEBI" id="CHEBI:30616"/>
        <dbReference type="ChEBI" id="CHEBI:61977"/>
        <dbReference type="ChEBI" id="CHEBI:456216"/>
        <dbReference type="EC" id="2.7.11.1"/>
    </reaction>
</comment>
<dbReference type="GO" id="GO:0005634">
    <property type="term" value="C:nucleus"/>
    <property type="evidence" value="ECO:0007669"/>
    <property type="project" value="TreeGrafter"/>
</dbReference>
<evidence type="ECO:0000256" key="9">
    <source>
        <dbReference type="SAM" id="MobiDB-lite"/>
    </source>
</evidence>
<keyword evidence="6" id="KW-0067">ATP-binding</keyword>
<gene>
    <name evidence="11" type="ORF">CC80DRAFT_491359</name>
</gene>
<feature type="compositionally biased region" description="Low complexity" evidence="9">
    <location>
        <begin position="504"/>
        <end position="516"/>
    </location>
</feature>
<keyword evidence="2" id="KW-0723">Serine/threonine-protein kinase</keyword>
<dbReference type="GO" id="GO:0035556">
    <property type="term" value="P:intracellular signal transduction"/>
    <property type="evidence" value="ECO:0007669"/>
    <property type="project" value="TreeGrafter"/>
</dbReference>
<dbReference type="InterPro" id="IPR024604">
    <property type="entry name" value="GSG2_C"/>
</dbReference>
<dbReference type="Gene3D" id="3.30.200.20">
    <property type="entry name" value="Phosphorylase Kinase, domain 1"/>
    <property type="match status" value="1"/>
</dbReference>
<evidence type="ECO:0000313" key="12">
    <source>
        <dbReference type="Proteomes" id="UP000800035"/>
    </source>
</evidence>
<feature type="region of interest" description="Disordered" evidence="9">
    <location>
        <begin position="496"/>
        <end position="525"/>
    </location>
</feature>
<feature type="compositionally biased region" description="Basic and acidic residues" evidence="9">
    <location>
        <begin position="89"/>
        <end position="101"/>
    </location>
</feature>
<dbReference type="GO" id="GO:0000278">
    <property type="term" value="P:mitotic cell cycle"/>
    <property type="evidence" value="ECO:0007669"/>
    <property type="project" value="TreeGrafter"/>
</dbReference>
<evidence type="ECO:0000256" key="5">
    <source>
        <dbReference type="ARBA" id="ARBA00022777"/>
    </source>
</evidence>
<keyword evidence="4" id="KW-0547">Nucleotide-binding</keyword>
<dbReference type="GO" id="GO:0072354">
    <property type="term" value="F:histone H3T3 kinase activity"/>
    <property type="evidence" value="ECO:0007669"/>
    <property type="project" value="TreeGrafter"/>
</dbReference>
<evidence type="ECO:0000313" key="11">
    <source>
        <dbReference type="EMBL" id="KAF1958060.1"/>
    </source>
</evidence>
<organism evidence="11 12">
    <name type="scientific">Byssothecium circinans</name>
    <dbReference type="NCBI Taxonomy" id="147558"/>
    <lineage>
        <taxon>Eukaryota</taxon>
        <taxon>Fungi</taxon>
        <taxon>Dikarya</taxon>
        <taxon>Ascomycota</taxon>
        <taxon>Pezizomycotina</taxon>
        <taxon>Dothideomycetes</taxon>
        <taxon>Pleosporomycetidae</taxon>
        <taxon>Pleosporales</taxon>
        <taxon>Massarineae</taxon>
        <taxon>Massarinaceae</taxon>
        <taxon>Byssothecium</taxon>
    </lineage>
</organism>
<feature type="compositionally biased region" description="Polar residues" evidence="9">
    <location>
        <begin position="571"/>
        <end position="590"/>
    </location>
</feature>
<feature type="compositionally biased region" description="Basic and acidic residues" evidence="9">
    <location>
        <begin position="296"/>
        <end position="312"/>
    </location>
</feature>
<evidence type="ECO:0000256" key="8">
    <source>
        <dbReference type="ARBA" id="ARBA00048679"/>
    </source>
</evidence>
<keyword evidence="3" id="KW-0808">Transferase</keyword>
<comment type="catalytic activity">
    <reaction evidence="8">
        <text>L-seryl-[protein] + ATP = O-phospho-L-seryl-[protein] + ADP + H(+)</text>
        <dbReference type="Rhea" id="RHEA:17989"/>
        <dbReference type="Rhea" id="RHEA-COMP:9863"/>
        <dbReference type="Rhea" id="RHEA-COMP:11604"/>
        <dbReference type="ChEBI" id="CHEBI:15378"/>
        <dbReference type="ChEBI" id="CHEBI:29999"/>
        <dbReference type="ChEBI" id="CHEBI:30616"/>
        <dbReference type="ChEBI" id="CHEBI:83421"/>
        <dbReference type="ChEBI" id="CHEBI:456216"/>
        <dbReference type="EC" id="2.7.11.1"/>
    </reaction>
</comment>
<proteinExistence type="predicted"/>
<evidence type="ECO:0000256" key="6">
    <source>
        <dbReference type="ARBA" id="ARBA00022840"/>
    </source>
</evidence>
<sequence>MPPKQVYGRRTTTKSVTTFAKFISPDKEVFVGERRKNAARPEQTPAKDEIEAIGDGLVGLCLGNDKENKEAEKDEESVVKVQKKRGRPRKDGGKDVRRPEVEDLAAEMELLGLNEKKADNSNQRTQRKKKTPRKAFGSMEHVNAKKKNRIPREQSKEAQKHADEQTALLELTTPLRDRRLQAVVVPKAPSSPVMARLPTPELTPDATPEPDDIYTTYVSPLLSQSYGKRIITFEEWSSALEPHFQVSKIAEASFSEVYRLSSISTTSSTSNESVLKLVGLKTLPDAPLPSQSQGRKVRDPSRQAKADMKARKERDLWKSHVADVHSEVKLLQNLNHIPGFTNFREVTVLQGRPTAMFVDAWKAWNKSRPKGKKSEFPDPSKKTSYDDTQLWAVVEMQDAGTDCEKVMEAGGISTVWEVWDVFWGVCLSVAKAEEVCKFEHRDLHLENICIRSSRSQSEDDLTRPIIQDPLRRKLGFTGLDTTVIDYTLSRAEVSPFKPSDDHSLLLTPRLTPSSSATPPPTEPEVAYLDLDKDMGLFNGDASEEYQYEIYRYMRGVAVYNDPLQTSPPTPISIDTNTPRRSPRKQAQVTTFDDFRNPELPPSSHPRRSPRKSMTGISYAPPSDIWRSFHPKTNLVWAHFILFKLLEHLEGGEPTALTPKQVMRNVAAKPEETAKVVRKATRLFSVLEKVAGMLEPRVLGSDGALGSVKELVVLALEERWLRVGDVAGG</sequence>
<keyword evidence="12" id="KW-1185">Reference proteome</keyword>
<dbReference type="SMART" id="SM01331">
    <property type="entry name" value="DUF3635"/>
    <property type="match status" value="1"/>
</dbReference>
<dbReference type="EMBL" id="ML976988">
    <property type="protein sequence ID" value="KAF1958060.1"/>
    <property type="molecule type" value="Genomic_DNA"/>
</dbReference>
<dbReference type="InterPro" id="IPR011009">
    <property type="entry name" value="Kinase-like_dom_sf"/>
</dbReference>
<evidence type="ECO:0000256" key="4">
    <source>
        <dbReference type="ARBA" id="ARBA00022741"/>
    </source>
</evidence>
<evidence type="ECO:0000256" key="3">
    <source>
        <dbReference type="ARBA" id="ARBA00022679"/>
    </source>
</evidence>
<dbReference type="AlphaFoldDB" id="A0A6A5U195"/>
<evidence type="ECO:0000256" key="1">
    <source>
        <dbReference type="ARBA" id="ARBA00012513"/>
    </source>
</evidence>
<feature type="region of interest" description="Disordered" evidence="9">
    <location>
        <begin position="191"/>
        <end position="211"/>
    </location>
</feature>
<dbReference type="Pfam" id="PF12330">
    <property type="entry name" value="Haspin_kinase"/>
    <property type="match status" value="1"/>
</dbReference>
<reference evidence="11" key="1">
    <citation type="journal article" date="2020" name="Stud. Mycol.">
        <title>101 Dothideomycetes genomes: a test case for predicting lifestyles and emergence of pathogens.</title>
        <authorList>
            <person name="Haridas S."/>
            <person name="Albert R."/>
            <person name="Binder M."/>
            <person name="Bloem J."/>
            <person name="Labutti K."/>
            <person name="Salamov A."/>
            <person name="Andreopoulos B."/>
            <person name="Baker S."/>
            <person name="Barry K."/>
            <person name="Bills G."/>
            <person name="Bluhm B."/>
            <person name="Cannon C."/>
            <person name="Castanera R."/>
            <person name="Culley D."/>
            <person name="Daum C."/>
            <person name="Ezra D."/>
            <person name="Gonzalez J."/>
            <person name="Henrissat B."/>
            <person name="Kuo A."/>
            <person name="Liang C."/>
            <person name="Lipzen A."/>
            <person name="Lutzoni F."/>
            <person name="Magnuson J."/>
            <person name="Mondo S."/>
            <person name="Nolan M."/>
            <person name="Ohm R."/>
            <person name="Pangilinan J."/>
            <person name="Park H.-J."/>
            <person name="Ramirez L."/>
            <person name="Alfaro M."/>
            <person name="Sun H."/>
            <person name="Tritt A."/>
            <person name="Yoshinaga Y."/>
            <person name="Zwiers L.-H."/>
            <person name="Turgeon B."/>
            <person name="Goodwin S."/>
            <person name="Spatafora J."/>
            <person name="Crous P."/>
            <person name="Grigoriev I."/>
        </authorList>
    </citation>
    <scope>NUCLEOTIDE SEQUENCE</scope>
    <source>
        <strain evidence="11">CBS 675.92</strain>
    </source>
</reference>
<dbReference type="Proteomes" id="UP000800035">
    <property type="component" value="Unassembled WGS sequence"/>
</dbReference>
<evidence type="ECO:0000256" key="2">
    <source>
        <dbReference type="ARBA" id="ARBA00022527"/>
    </source>
</evidence>
<evidence type="ECO:0000259" key="10">
    <source>
        <dbReference type="SMART" id="SM01331"/>
    </source>
</evidence>
<keyword evidence="5" id="KW-0418">Kinase</keyword>
<dbReference type="Gene3D" id="1.10.510.10">
    <property type="entry name" value="Transferase(Phosphotransferase) domain 1"/>
    <property type="match status" value="1"/>
</dbReference>
<feature type="domain" description="Serine/threonine-protein kinase haspin C-terminal" evidence="10">
    <location>
        <begin position="534"/>
        <end position="684"/>
    </location>
</feature>
<feature type="region of interest" description="Disordered" evidence="9">
    <location>
        <begin position="563"/>
        <end position="615"/>
    </location>
</feature>
<feature type="region of interest" description="Disordered" evidence="9">
    <location>
        <begin position="285"/>
        <end position="312"/>
    </location>
</feature>
<dbReference type="GO" id="GO:0005737">
    <property type="term" value="C:cytoplasm"/>
    <property type="evidence" value="ECO:0007669"/>
    <property type="project" value="TreeGrafter"/>
</dbReference>
<name>A0A6A5U195_9PLEO</name>
<feature type="compositionally biased region" description="Basic and acidic residues" evidence="9">
    <location>
        <begin position="67"/>
        <end position="78"/>
    </location>
</feature>
<dbReference type="SUPFAM" id="SSF56112">
    <property type="entry name" value="Protein kinase-like (PK-like)"/>
    <property type="match status" value="1"/>
</dbReference>
<evidence type="ECO:0000256" key="7">
    <source>
        <dbReference type="ARBA" id="ARBA00047899"/>
    </source>
</evidence>
<dbReference type="OrthoDB" id="21018at2759"/>
<dbReference type="EC" id="2.7.11.1" evidence="1"/>
<dbReference type="PANTHER" id="PTHR24419:SF18">
    <property type="entry name" value="SERINE_THREONINE-PROTEIN KINASE HASPIN"/>
    <property type="match status" value="1"/>
</dbReference>
<dbReference type="PANTHER" id="PTHR24419">
    <property type="entry name" value="INTERLEUKIN-1 RECEPTOR-ASSOCIATED KINASE"/>
    <property type="match status" value="1"/>
</dbReference>
<protein>
    <recommendedName>
        <fullName evidence="1">non-specific serine/threonine protein kinase</fullName>
        <ecNumber evidence="1">2.7.11.1</ecNumber>
    </recommendedName>
</protein>
<feature type="compositionally biased region" description="Basic and acidic residues" evidence="9">
    <location>
        <begin position="150"/>
        <end position="163"/>
    </location>
</feature>